<evidence type="ECO:0000256" key="1">
    <source>
        <dbReference type="ARBA" id="ARBA00004651"/>
    </source>
</evidence>
<evidence type="ECO:0000256" key="5">
    <source>
        <dbReference type="SAM" id="Phobius"/>
    </source>
</evidence>
<keyword evidence="2 5" id="KW-0812">Transmembrane</keyword>
<organism evidence="6 7">
    <name type="scientific">Neisseria subflava</name>
    <dbReference type="NCBI Taxonomy" id="28449"/>
    <lineage>
        <taxon>Bacteria</taxon>
        <taxon>Pseudomonadati</taxon>
        <taxon>Pseudomonadota</taxon>
        <taxon>Betaproteobacteria</taxon>
        <taxon>Neisseriales</taxon>
        <taxon>Neisseriaceae</taxon>
        <taxon>Neisseria</taxon>
    </lineage>
</organism>
<evidence type="ECO:0000313" key="6">
    <source>
        <dbReference type="EMBL" id="UTG75053.1"/>
    </source>
</evidence>
<dbReference type="EMBL" id="CP073118">
    <property type="protein sequence ID" value="UTG75053.1"/>
    <property type="molecule type" value="Genomic_DNA"/>
</dbReference>
<keyword evidence="3 5" id="KW-1133">Transmembrane helix</keyword>
<feature type="transmembrane region" description="Helical" evidence="5">
    <location>
        <begin position="42"/>
        <end position="65"/>
    </location>
</feature>
<dbReference type="Pfam" id="PF07332">
    <property type="entry name" value="Phage_holin_3_6"/>
    <property type="match status" value="1"/>
</dbReference>
<dbReference type="Proteomes" id="UP001057336">
    <property type="component" value="Chromosome"/>
</dbReference>
<sequence length="135" mass="15006">MGIRQRFEHGKALLNQGADLLLLRLQVLSLDLTRQAENVFRLAIWLVLSGALLMVGLVGLLFGLNRVLSDVAALWVFFGIFFVSLLIIAVLFRKVSADYREQGSRVAETLQDIRSDIAYLRGEIDKDADDEATGA</sequence>
<name>A0A9X9I420_NEISU</name>
<evidence type="ECO:0000313" key="7">
    <source>
        <dbReference type="Proteomes" id="UP001057336"/>
    </source>
</evidence>
<protein>
    <submittedName>
        <fullName evidence="6">Phage holin family protein</fullName>
    </submittedName>
</protein>
<gene>
    <name evidence="6" type="ORF">KCG53_06695</name>
</gene>
<evidence type="ECO:0000256" key="3">
    <source>
        <dbReference type="ARBA" id="ARBA00022989"/>
    </source>
</evidence>
<accession>A0A9X9I420</accession>
<evidence type="ECO:0000256" key="2">
    <source>
        <dbReference type="ARBA" id="ARBA00022692"/>
    </source>
</evidence>
<proteinExistence type="predicted"/>
<dbReference type="AlphaFoldDB" id="A0A9X9I420"/>
<evidence type="ECO:0000256" key="4">
    <source>
        <dbReference type="ARBA" id="ARBA00023136"/>
    </source>
</evidence>
<keyword evidence="4 5" id="KW-0472">Membrane</keyword>
<reference evidence="6" key="1">
    <citation type="submission" date="2021-04" db="EMBL/GenBank/DDBJ databases">
        <title>Characterizing Neisseria spp. as novel respiratory pathobionts in bronchiectasis.</title>
        <authorList>
            <person name="Li L."/>
            <person name="Mac Aogain M."/>
            <person name="Xu T."/>
            <person name="Jaggi T.K."/>
            <person name="Chan L.Y."/>
            <person name="Keir H.R."/>
            <person name="Dicker A.J."/>
            <person name="Qu J."/>
            <person name="Liu Y."/>
            <person name="Chen H.S."/>
            <person name="Koh M.S."/>
            <person name="Ong T.H."/>
            <person name="Lim A.Y.H."/>
            <person name="Abisheganaden J."/>
            <person name="Low T.B."/>
            <person name="Oliver B.G."/>
            <person name="Tan N.S."/>
            <person name="Fang M."/>
            <person name="Chalmers J.D."/>
            <person name="Chotirmall S.H."/>
        </authorList>
    </citation>
    <scope>NUCLEOTIDE SEQUENCE</scope>
    <source>
        <strain evidence="6">CG0073</strain>
    </source>
</reference>
<feature type="transmembrane region" description="Helical" evidence="5">
    <location>
        <begin position="71"/>
        <end position="92"/>
    </location>
</feature>
<comment type="subcellular location">
    <subcellularLocation>
        <location evidence="1">Cell membrane</location>
        <topology evidence="1">Multi-pass membrane protein</topology>
    </subcellularLocation>
</comment>
<dbReference type="GO" id="GO:0005524">
    <property type="term" value="F:ATP binding"/>
    <property type="evidence" value="ECO:0007669"/>
    <property type="project" value="InterPro"/>
</dbReference>
<dbReference type="InterPro" id="IPR009937">
    <property type="entry name" value="Phage_holin_3_6"/>
</dbReference>
<dbReference type="GO" id="GO:0005886">
    <property type="term" value="C:plasma membrane"/>
    <property type="evidence" value="ECO:0007669"/>
    <property type="project" value="UniProtKB-SubCell"/>
</dbReference>
<dbReference type="SUPFAM" id="SSF90123">
    <property type="entry name" value="ABC transporter transmembrane region"/>
    <property type="match status" value="1"/>
</dbReference>
<dbReference type="InterPro" id="IPR036640">
    <property type="entry name" value="ABC1_TM_sf"/>
</dbReference>